<organism evidence="2 3">
    <name type="scientific">Periplaneta americana</name>
    <name type="common">American cockroach</name>
    <name type="synonym">Blatta americana</name>
    <dbReference type="NCBI Taxonomy" id="6978"/>
    <lineage>
        <taxon>Eukaryota</taxon>
        <taxon>Metazoa</taxon>
        <taxon>Ecdysozoa</taxon>
        <taxon>Arthropoda</taxon>
        <taxon>Hexapoda</taxon>
        <taxon>Insecta</taxon>
        <taxon>Pterygota</taxon>
        <taxon>Neoptera</taxon>
        <taxon>Polyneoptera</taxon>
        <taxon>Dictyoptera</taxon>
        <taxon>Blattodea</taxon>
        <taxon>Blattoidea</taxon>
        <taxon>Blattidae</taxon>
        <taxon>Blattinae</taxon>
        <taxon>Periplaneta</taxon>
    </lineage>
</organism>
<reference evidence="2 3" key="1">
    <citation type="journal article" date="2022" name="Allergy">
        <title>Genome assembly and annotation of Periplaneta americana reveal a comprehensive cockroach allergen profile.</title>
        <authorList>
            <person name="Wang L."/>
            <person name="Xiong Q."/>
            <person name="Saelim N."/>
            <person name="Wang L."/>
            <person name="Nong W."/>
            <person name="Wan A.T."/>
            <person name="Shi M."/>
            <person name="Liu X."/>
            <person name="Cao Q."/>
            <person name="Hui J.H.L."/>
            <person name="Sookrung N."/>
            <person name="Leung T.F."/>
            <person name="Tungtrongchitr A."/>
            <person name="Tsui S.K.W."/>
        </authorList>
    </citation>
    <scope>NUCLEOTIDE SEQUENCE [LARGE SCALE GENOMIC DNA]</scope>
    <source>
        <strain evidence="2">PWHHKU_190912</strain>
    </source>
</reference>
<sequence>MERNRSTGKDVLTPTRRNDYFMLRAQDELQLSEENLLLKIPNVDAIASYNFVSEFGPNQVNSSVGLNDVSPEPKSPEQSTNSSQLSRLTATPEASTSHKDIRSLLPSPAKMTPKRPRKTNRPTSLVLTSPENISLLKAKAAETKKRIGRVQKKDVKKRKQSVNIICDSSEEDETEEQRDEDETESIYNVCKMSYNDDRSSNADRGKYYSNRNLYTERVLFRTSEQWKLMIVATVENTVEAVDELTERIFTVFDTIIESEDNRFSSNEFNSSFFRKYES</sequence>
<keyword evidence="3" id="KW-1185">Reference proteome</keyword>
<feature type="compositionally biased region" description="Polar residues" evidence="1">
    <location>
        <begin position="76"/>
        <end position="95"/>
    </location>
</feature>
<dbReference type="EMBL" id="JAJSOF020000011">
    <property type="protein sequence ID" value="KAJ4444842.1"/>
    <property type="molecule type" value="Genomic_DNA"/>
</dbReference>
<protein>
    <submittedName>
        <fullName evidence="2">Uncharacterized protein</fullName>
    </submittedName>
</protein>
<evidence type="ECO:0000313" key="3">
    <source>
        <dbReference type="Proteomes" id="UP001148838"/>
    </source>
</evidence>
<evidence type="ECO:0000256" key="1">
    <source>
        <dbReference type="SAM" id="MobiDB-lite"/>
    </source>
</evidence>
<accession>A0ABQ8TGH3</accession>
<comment type="caution">
    <text evidence="2">The sequence shown here is derived from an EMBL/GenBank/DDBJ whole genome shotgun (WGS) entry which is preliminary data.</text>
</comment>
<name>A0ABQ8TGH3_PERAM</name>
<dbReference type="Proteomes" id="UP001148838">
    <property type="component" value="Unassembled WGS sequence"/>
</dbReference>
<evidence type="ECO:0000313" key="2">
    <source>
        <dbReference type="EMBL" id="KAJ4444842.1"/>
    </source>
</evidence>
<gene>
    <name evidence="2" type="ORF">ANN_06639</name>
</gene>
<proteinExistence type="predicted"/>
<feature type="region of interest" description="Disordered" evidence="1">
    <location>
        <begin position="63"/>
        <end position="125"/>
    </location>
</feature>